<evidence type="ECO:0000256" key="2">
    <source>
        <dbReference type="ARBA" id="ARBA00022737"/>
    </source>
</evidence>
<feature type="domain" description="RRM" evidence="6">
    <location>
        <begin position="121"/>
        <end position="199"/>
    </location>
</feature>
<feature type="region of interest" description="Disordered" evidence="5">
    <location>
        <begin position="557"/>
        <end position="643"/>
    </location>
</feature>
<keyword evidence="8" id="KW-1185">Reference proteome</keyword>
<dbReference type="GO" id="GO:0005634">
    <property type="term" value="C:nucleus"/>
    <property type="evidence" value="ECO:0007669"/>
    <property type="project" value="InterPro"/>
</dbReference>
<dbReference type="Gene3D" id="3.30.70.330">
    <property type="match status" value="4"/>
</dbReference>
<keyword evidence="2" id="KW-0677">Repeat</keyword>
<evidence type="ECO:0000313" key="7">
    <source>
        <dbReference type="EnsemblMetazoa" id="CJA09654b.1"/>
    </source>
</evidence>
<dbReference type="CDD" id="cd12424">
    <property type="entry name" value="RRM3_hnRNPL_like"/>
    <property type="match status" value="1"/>
</dbReference>
<dbReference type="PROSITE" id="PS50102">
    <property type="entry name" value="RRM"/>
    <property type="match status" value="2"/>
</dbReference>
<evidence type="ECO:0000256" key="5">
    <source>
        <dbReference type="SAM" id="MobiDB-lite"/>
    </source>
</evidence>
<feature type="compositionally biased region" description="Basic and acidic residues" evidence="5">
    <location>
        <begin position="285"/>
        <end position="306"/>
    </location>
</feature>
<accession>A0A8R1DQU1</accession>
<dbReference type="GO" id="GO:0006397">
    <property type="term" value="P:mRNA processing"/>
    <property type="evidence" value="ECO:0007669"/>
    <property type="project" value="InterPro"/>
</dbReference>
<dbReference type="InterPro" id="IPR035979">
    <property type="entry name" value="RBD_domain_sf"/>
</dbReference>
<organism evidence="7 8">
    <name type="scientific">Caenorhabditis japonica</name>
    <dbReference type="NCBI Taxonomy" id="281687"/>
    <lineage>
        <taxon>Eukaryota</taxon>
        <taxon>Metazoa</taxon>
        <taxon>Ecdysozoa</taxon>
        <taxon>Nematoda</taxon>
        <taxon>Chromadorea</taxon>
        <taxon>Rhabditida</taxon>
        <taxon>Rhabditina</taxon>
        <taxon>Rhabditomorpha</taxon>
        <taxon>Rhabditoidea</taxon>
        <taxon>Rhabditidae</taxon>
        <taxon>Peloderinae</taxon>
        <taxon>Caenorhabditis</taxon>
    </lineage>
</organism>
<feature type="compositionally biased region" description="Basic and acidic residues" evidence="5">
    <location>
        <begin position="597"/>
        <end position="606"/>
    </location>
</feature>
<reference evidence="8" key="1">
    <citation type="submission" date="2010-08" db="EMBL/GenBank/DDBJ databases">
        <authorList>
            <consortium name="Caenorhabditis japonica Sequencing Consortium"/>
            <person name="Wilson R.K."/>
        </authorList>
    </citation>
    <scope>NUCLEOTIDE SEQUENCE [LARGE SCALE GENOMIC DNA]</scope>
    <source>
        <strain evidence="8">DF5081</strain>
    </source>
</reference>
<dbReference type="AlphaFoldDB" id="A0A8R1DQU1"/>
<sequence>MHRGGFHHGSDGPSRRYRRDDNADPTNPNPSIVVHVRNLHLKVTEADLLEALSNFGPVAYATCIPHSRMALVEFEDIEGAKACVNFAASNQINVGGQSALFNYSTSQCIERMGFESATPNKVLVVTVLNAQYPIDADVIYQISNAQGKVLRVAVMHKPTVVQALVEFEDTETAKTAKHAMNGADIYSGCCTLKVEFAKPDHVRVTRQDKDQRDFTLPDSWFFTSIVSLFIALIGHLLNESVPFGCLSCDLSQIDTGRKTLIPTGPDDYCRKIHADIRETSKIVIDRRPPYDAPERDRYFDNRDYPPAHDYPPRGPPTEYYDRPGLLPSRPRDEYDDRGRASFGGGGPGCVLMVYGIEHEKISCDMLFNILCQYGNVLRISFMRTKQETGMIEMGTPDERQNVLDFLQGFELFGIKLEFKPSHQECVHHQRDPFLLPDGSPSFRDFSASRNQRFTTPELAAKNRIIFPTNVLHWFNAPGTMDEEALRTLIAEKSDHKPVKIEIFPSRNERSSAGTAEFPTIEQANEVISQVNHLPVDSPYGSAPFIVKWAYATPRRWDGSGGEAPRYDDEEGGNGERREGIRPAARPSPSIYRGGRGRGGETFRRESYAGGLYGGGRGGGDRFNPYPPRGGYRGGRGRGRFDSY</sequence>
<evidence type="ECO:0000256" key="1">
    <source>
        <dbReference type="ARBA" id="ARBA00022553"/>
    </source>
</evidence>
<keyword evidence="1" id="KW-0597">Phosphoprotein</keyword>
<feature type="compositionally biased region" description="Basic and acidic residues" evidence="5">
    <location>
        <begin position="8"/>
        <end position="22"/>
    </location>
</feature>
<dbReference type="Pfam" id="PF22976">
    <property type="entry name" value="RRM_10"/>
    <property type="match status" value="1"/>
</dbReference>
<dbReference type="InterPro" id="IPR021790">
    <property type="entry name" value="PTBP1-like_RRM2"/>
</dbReference>
<feature type="domain" description="RRM" evidence="6">
    <location>
        <begin position="32"/>
        <end position="106"/>
    </location>
</feature>
<dbReference type="InterPro" id="IPR012677">
    <property type="entry name" value="Nucleotide-bd_a/b_plait_sf"/>
</dbReference>
<proteinExistence type="predicted"/>
<dbReference type="PANTHER" id="PTHR15592">
    <property type="entry name" value="MATRIN 3/NUCLEAR PROTEIN 220-RELATED"/>
    <property type="match status" value="1"/>
</dbReference>
<feature type="region of interest" description="Disordered" evidence="5">
    <location>
        <begin position="285"/>
        <end position="340"/>
    </location>
</feature>
<dbReference type="InterPro" id="IPR006536">
    <property type="entry name" value="HnRNP-L/PTB"/>
</dbReference>
<dbReference type="EnsemblMetazoa" id="CJA09654b.1">
    <property type="protein sequence ID" value="CJA09654b.1"/>
    <property type="gene ID" value="WBGene00128858"/>
</dbReference>
<reference evidence="7" key="2">
    <citation type="submission" date="2022-06" db="UniProtKB">
        <authorList>
            <consortium name="EnsemblMetazoa"/>
        </authorList>
    </citation>
    <scope>IDENTIFICATION</scope>
    <source>
        <strain evidence="7">DF5081</strain>
    </source>
</reference>
<dbReference type="Proteomes" id="UP000005237">
    <property type="component" value="Unassembled WGS sequence"/>
</dbReference>
<feature type="compositionally biased region" description="Basic and acidic residues" evidence="5">
    <location>
        <begin position="329"/>
        <end position="339"/>
    </location>
</feature>
<evidence type="ECO:0000313" key="8">
    <source>
        <dbReference type="Proteomes" id="UP000005237"/>
    </source>
</evidence>
<dbReference type="Pfam" id="PF13893">
    <property type="entry name" value="RRM_5"/>
    <property type="match status" value="1"/>
</dbReference>
<keyword evidence="3 4" id="KW-0694">RNA-binding</keyword>
<dbReference type="InterPro" id="IPR000504">
    <property type="entry name" value="RRM_dom"/>
</dbReference>
<dbReference type="CDD" id="cd12689">
    <property type="entry name" value="RRM1_hnRNPL_like"/>
    <property type="match status" value="1"/>
</dbReference>
<evidence type="ECO:0000256" key="4">
    <source>
        <dbReference type="PROSITE-ProRule" id="PRU00176"/>
    </source>
</evidence>
<protein>
    <recommendedName>
        <fullName evidence="6">RRM domain-containing protein</fullName>
    </recommendedName>
</protein>
<dbReference type="NCBIfam" id="TIGR01649">
    <property type="entry name" value="hnRNP-L_PTB"/>
    <property type="match status" value="1"/>
</dbReference>
<dbReference type="CDD" id="cd12427">
    <property type="entry name" value="RRM4_hnRNPL_like"/>
    <property type="match status" value="1"/>
</dbReference>
<dbReference type="Pfam" id="PF11835">
    <property type="entry name" value="RRM_8"/>
    <property type="match status" value="1"/>
</dbReference>
<dbReference type="SUPFAM" id="SSF54928">
    <property type="entry name" value="RNA-binding domain, RBD"/>
    <property type="match status" value="2"/>
</dbReference>
<dbReference type="GO" id="GO:0003723">
    <property type="term" value="F:RNA binding"/>
    <property type="evidence" value="ECO:0007669"/>
    <property type="project" value="UniProtKB-UniRule"/>
</dbReference>
<dbReference type="InterPro" id="IPR055204">
    <property type="entry name" value="HNRNPL_RRM"/>
</dbReference>
<dbReference type="Pfam" id="PF00076">
    <property type="entry name" value="RRM_1"/>
    <property type="match status" value="1"/>
</dbReference>
<dbReference type="SMART" id="SM00360">
    <property type="entry name" value="RRM"/>
    <property type="match status" value="3"/>
</dbReference>
<name>A0A8R1DQU1_CAEJA</name>
<evidence type="ECO:0000256" key="3">
    <source>
        <dbReference type="ARBA" id="ARBA00022884"/>
    </source>
</evidence>
<feature type="region of interest" description="Disordered" evidence="5">
    <location>
        <begin position="1"/>
        <end position="31"/>
    </location>
</feature>
<evidence type="ECO:0000259" key="6">
    <source>
        <dbReference type="PROSITE" id="PS50102"/>
    </source>
</evidence>